<dbReference type="EMBL" id="FNCP01000065">
    <property type="protein sequence ID" value="SDI62964.1"/>
    <property type="molecule type" value="Genomic_DNA"/>
</dbReference>
<dbReference type="STRING" id="1121419.SAMN05443529_1651"/>
<dbReference type="Pfam" id="PF01610">
    <property type="entry name" value="DDE_Tnp_ISL3"/>
    <property type="match status" value="1"/>
</dbReference>
<accession>A0A1G8M4V5</accession>
<name>A0A1G8M4V5_9FIRM</name>
<dbReference type="PANTHER" id="PTHR33498:SF1">
    <property type="entry name" value="TRANSPOSASE FOR INSERTION SEQUENCE ELEMENT IS1557"/>
    <property type="match status" value="1"/>
</dbReference>
<keyword evidence="3" id="KW-1185">Reference proteome</keyword>
<sequence>MLKTTYRQIRKFSKGDPDILCRDNKSPRSLHSSELDQYKPIILEQLSSKVSIKCIYELLVKLGHTGKTTNFYDYCKKLIEKNGIDHQTNSNIVGVKRNKAKPPDRYIERGKVLNYLWSNIKISTLDINFLLEKYPLLKEIQDCISDFREIYVHKSIILLEKFIDKYVKSKIKNLKSFANGFLRDFEAIKNSVISEYSNGFIEGNNNRLKMIKRTMYGRASLNLLRAKIIY</sequence>
<dbReference type="InterPro" id="IPR002560">
    <property type="entry name" value="Transposase_DDE"/>
</dbReference>
<evidence type="ECO:0000313" key="3">
    <source>
        <dbReference type="Proteomes" id="UP000198656"/>
    </source>
</evidence>
<dbReference type="PANTHER" id="PTHR33498">
    <property type="entry name" value="TRANSPOSASE FOR INSERTION SEQUENCE ELEMENT IS1557"/>
    <property type="match status" value="1"/>
</dbReference>
<dbReference type="OrthoDB" id="287363at2"/>
<evidence type="ECO:0000313" key="2">
    <source>
        <dbReference type="EMBL" id="SDI62964.1"/>
    </source>
</evidence>
<evidence type="ECO:0000259" key="1">
    <source>
        <dbReference type="Pfam" id="PF01610"/>
    </source>
</evidence>
<dbReference type="AlphaFoldDB" id="A0A1G8M4V5"/>
<dbReference type="InterPro" id="IPR047951">
    <property type="entry name" value="Transpos_ISL3"/>
</dbReference>
<protein>
    <submittedName>
        <fullName evidence="2">Transposase</fullName>
    </submittedName>
</protein>
<proteinExistence type="predicted"/>
<dbReference type="Proteomes" id="UP000198656">
    <property type="component" value="Unassembled WGS sequence"/>
</dbReference>
<organism evidence="2 3">
    <name type="scientific">Desulfosporosinus hippei DSM 8344</name>
    <dbReference type="NCBI Taxonomy" id="1121419"/>
    <lineage>
        <taxon>Bacteria</taxon>
        <taxon>Bacillati</taxon>
        <taxon>Bacillota</taxon>
        <taxon>Clostridia</taxon>
        <taxon>Eubacteriales</taxon>
        <taxon>Desulfitobacteriaceae</taxon>
        <taxon>Desulfosporosinus</taxon>
    </lineage>
</organism>
<reference evidence="3" key="1">
    <citation type="submission" date="2016-10" db="EMBL/GenBank/DDBJ databases">
        <authorList>
            <person name="Varghese N."/>
            <person name="Submissions S."/>
        </authorList>
    </citation>
    <scope>NUCLEOTIDE SEQUENCE [LARGE SCALE GENOMIC DNA]</scope>
    <source>
        <strain evidence="3">DSM 8344</strain>
    </source>
</reference>
<feature type="domain" description="Transposase IS204/IS1001/IS1096/IS1165 DDE" evidence="1">
    <location>
        <begin position="130"/>
        <end position="228"/>
    </location>
</feature>
<gene>
    <name evidence="2" type="ORF">SAMN05443529_1651</name>
</gene>